<reference evidence="2" key="1">
    <citation type="journal article" date="2022" name="bioRxiv">
        <title>Sequencing and chromosome-scale assembly of the giantPleurodeles waltlgenome.</title>
        <authorList>
            <person name="Brown T."/>
            <person name="Elewa A."/>
            <person name="Iarovenko S."/>
            <person name="Subramanian E."/>
            <person name="Araus A.J."/>
            <person name="Petzold A."/>
            <person name="Susuki M."/>
            <person name="Suzuki K.-i.T."/>
            <person name="Hayashi T."/>
            <person name="Toyoda A."/>
            <person name="Oliveira C."/>
            <person name="Osipova E."/>
            <person name="Leigh N.D."/>
            <person name="Simon A."/>
            <person name="Yun M.H."/>
        </authorList>
    </citation>
    <scope>NUCLEOTIDE SEQUENCE</scope>
    <source>
        <strain evidence="2">20211129_DDA</strain>
        <tissue evidence="2">Liver</tissue>
    </source>
</reference>
<gene>
    <name evidence="2" type="ORF">NDU88_008887</name>
</gene>
<name>A0AAV7PQG5_PLEWA</name>
<dbReference type="EMBL" id="JANPWB010000011">
    <property type="protein sequence ID" value="KAJ1130536.1"/>
    <property type="molecule type" value="Genomic_DNA"/>
</dbReference>
<organism evidence="2 3">
    <name type="scientific">Pleurodeles waltl</name>
    <name type="common">Iberian ribbed newt</name>
    <dbReference type="NCBI Taxonomy" id="8319"/>
    <lineage>
        <taxon>Eukaryota</taxon>
        <taxon>Metazoa</taxon>
        <taxon>Chordata</taxon>
        <taxon>Craniata</taxon>
        <taxon>Vertebrata</taxon>
        <taxon>Euteleostomi</taxon>
        <taxon>Amphibia</taxon>
        <taxon>Batrachia</taxon>
        <taxon>Caudata</taxon>
        <taxon>Salamandroidea</taxon>
        <taxon>Salamandridae</taxon>
        <taxon>Pleurodelinae</taxon>
        <taxon>Pleurodeles</taxon>
    </lineage>
</organism>
<evidence type="ECO:0000313" key="3">
    <source>
        <dbReference type="Proteomes" id="UP001066276"/>
    </source>
</evidence>
<feature type="region of interest" description="Disordered" evidence="1">
    <location>
        <begin position="1"/>
        <end position="58"/>
    </location>
</feature>
<dbReference type="Proteomes" id="UP001066276">
    <property type="component" value="Chromosome 7"/>
</dbReference>
<evidence type="ECO:0000313" key="2">
    <source>
        <dbReference type="EMBL" id="KAJ1130536.1"/>
    </source>
</evidence>
<keyword evidence="3" id="KW-1185">Reference proteome</keyword>
<sequence length="86" mass="9474">MGADGAALSRWDQAEGMSGRPRETGSGALGKAEDGQDKQGRRESQSEGQAERTRKQADIQLIKTRRKQLRYQHLTGKNKVAVLDAH</sequence>
<dbReference type="AlphaFoldDB" id="A0AAV7PQG5"/>
<proteinExistence type="predicted"/>
<accession>A0AAV7PQG5</accession>
<protein>
    <submittedName>
        <fullName evidence="2">Uncharacterized protein</fullName>
    </submittedName>
</protein>
<evidence type="ECO:0000256" key="1">
    <source>
        <dbReference type="SAM" id="MobiDB-lite"/>
    </source>
</evidence>
<comment type="caution">
    <text evidence="2">The sequence shown here is derived from an EMBL/GenBank/DDBJ whole genome shotgun (WGS) entry which is preliminary data.</text>
</comment>
<feature type="compositionally biased region" description="Basic and acidic residues" evidence="1">
    <location>
        <begin position="31"/>
        <end position="57"/>
    </location>
</feature>